<feature type="domain" description="Putative exodeoxyribonuclease 8 PDDEXK-like" evidence="1">
    <location>
        <begin position="72"/>
        <end position="215"/>
    </location>
</feature>
<reference evidence="2" key="1">
    <citation type="journal article" date="2014" name="Int. J. Syst. Evol. Microbiol.">
        <title>Complete genome sequence of Corynebacterium casei LMG S-19264T (=DSM 44701T), isolated from a smear-ripened cheese.</title>
        <authorList>
            <consortium name="US DOE Joint Genome Institute (JGI-PGF)"/>
            <person name="Walter F."/>
            <person name="Albersmeier A."/>
            <person name="Kalinowski J."/>
            <person name="Ruckert C."/>
        </authorList>
    </citation>
    <scope>NUCLEOTIDE SEQUENCE</scope>
    <source>
        <strain evidence="2">CGMCC 1.15958</strain>
    </source>
</reference>
<comment type="caution">
    <text evidence="2">The sequence shown here is derived from an EMBL/GenBank/DDBJ whole genome shotgun (WGS) entry which is preliminary data.</text>
</comment>
<organism evidence="2 3">
    <name type="scientific">Emticicia aquatilis</name>
    <dbReference type="NCBI Taxonomy" id="1537369"/>
    <lineage>
        <taxon>Bacteria</taxon>
        <taxon>Pseudomonadati</taxon>
        <taxon>Bacteroidota</taxon>
        <taxon>Cytophagia</taxon>
        <taxon>Cytophagales</taxon>
        <taxon>Leadbetterellaceae</taxon>
        <taxon>Emticicia</taxon>
    </lineage>
</organism>
<dbReference type="EMBL" id="BMKK01000001">
    <property type="protein sequence ID" value="GGD45886.1"/>
    <property type="molecule type" value="Genomic_DNA"/>
</dbReference>
<name>A0A917DJW2_9BACT</name>
<dbReference type="Pfam" id="PF12684">
    <property type="entry name" value="DUF3799"/>
    <property type="match status" value="1"/>
</dbReference>
<dbReference type="Gene3D" id="3.90.320.10">
    <property type="match status" value="1"/>
</dbReference>
<dbReference type="AlphaFoldDB" id="A0A917DJW2"/>
<dbReference type="InterPro" id="IPR024432">
    <property type="entry name" value="Put_RecE_PDDEXK-like_dom"/>
</dbReference>
<accession>A0A917DJW2</accession>
<sequence length="237" mass="27274">MKNNIQINSPLGDGGYRQYPAISNSDLTEFRDFIFGIKRFKPVNAFGSAFHEVLLEPKAPHIFPESVDKDQILHLSNKVRENKFCKWALQFSRKEQGFLFDDVQTNLPCKAKIDMVLSQNLIVDFKTTSQRSEAAFLKSCLEYEYDRQAAFYLDAVSTSRRSLSEAEGRKIMKFIFVGVQKKAPYDLYIFDTSKDAAFIEQGRKKYKALLRRWKEMGGVPNAFVPSTWNIELLNQAA</sequence>
<evidence type="ECO:0000259" key="1">
    <source>
        <dbReference type="Pfam" id="PF12684"/>
    </source>
</evidence>
<gene>
    <name evidence="2" type="ORF">GCM10011514_07340</name>
</gene>
<protein>
    <recommendedName>
        <fullName evidence="1">Putative exodeoxyribonuclease 8 PDDEXK-like domain-containing protein</fullName>
    </recommendedName>
</protein>
<dbReference type="RefSeq" id="WP_188764660.1">
    <property type="nucleotide sequence ID" value="NZ_BMKK01000001.1"/>
</dbReference>
<evidence type="ECO:0000313" key="3">
    <source>
        <dbReference type="Proteomes" id="UP000609064"/>
    </source>
</evidence>
<keyword evidence="3" id="KW-1185">Reference proteome</keyword>
<dbReference type="Proteomes" id="UP000609064">
    <property type="component" value="Unassembled WGS sequence"/>
</dbReference>
<proteinExistence type="predicted"/>
<evidence type="ECO:0000313" key="2">
    <source>
        <dbReference type="EMBL" id="GGD45886.1"/>
    </source>
</evidence>
<reference evidence="2" key="2">
    <citation type="submission" date="2020-09" db="EMBL/GenBank/DDBJ databases">
        <authorList>
            <person name="Sun Q."/>
            <person name="Zhou Y."/>
        </authorList>
    </citation>
    <scope>NUCLEOTIDE SEQUENCE</scope>
    <source>
        <strain evidence="2">CGMCC 1.15958</strain>
    </source>
</reference>
<dbReference type="InterPro" id="IPR011604">
    <property type="entry name" value="PDDEXK-like_dom_sf"/>
</dbReference>